<protein>
    <submittedName>
        <fullName evidence="1">YppE family protein</fullName>
    </submittedName>
</protein>
<gene>
    <name evidence="1" type="ORF">NXS11_00880</name>
</gene>
<accession>A0ABT2EYY0</accession>
<reference evidence="1 2" key="1">
    <citation type="journal article" date="2023" name="Int. J. Syst. Evol. Microbiol.">
        <title>Streptococcus sciuri sp. nov., Staphylococcus marylandisciuri sp. nov. and Staphylococcus americanisciuri sp. nov., isolated from faeces of eastern grey squirrel (Sciurus carolinensis).</title>
        <authorList>
            <person name="Volokhov D.V."/>
            <person name="Zagorodnyaya T.A."/>
            <person name="Furtak V.A."/>
            <person name="Nattanmai G."/>
            <person name="Randall L."/>
            <person name="Jose S."/>
            <person name="Gao Y."/>
            <person name="Eisenberg T."/>
            <person name="Delmonte P."/>
            <person name="Blom J."/>
            <person name="Mitchell K.K."/>
        </authorList>
    </citation>
    <scope>NUCLEOTIDE SEQUENCE [LARGE SCALE GENOMIC DNA]</scope>
    <source>
        <strain evidence="1 2">GRT3</strain>
    </source>
</reference>
<dbReference type="Pfam" id="PF08807">
    <property type="entry name" value="DUF1798"/>
    <property type="match status" value="1"/>
</dbReference>
<evidence type="ECO:0000313" key="1">
    <source>
        <dbReference type="EMBL" id="MCS4485440.1"/>
    </source>
</evidence>
<dbReference type="InterPro" id="IPR023351">
    <property type="entry name" value="YppE-like_sf"/>
</dbReference>
<organism evidence="1 2">
    <name type="scientific">Staphylococcus americanisciuri</name>
    <dbReference type="NCBI Taxonomy" id="2973940"/>
    <lineage>
        <taxon>Bacteria</taxon>
        <taxon>Bacillati</taxon>
        <taxon>Bacillota</taxon>
        <taxon>Bacilli</taxon>
        <taxon>Bacillales</taxon>
        <taxon>Staphylococcaceae</taxon>
        <taxon>Staphylococcus</taxon>
    </lineage>
</organism>
<dbReference type="Proteomes" id="UP001205609">
    <property type="component" value="Unassembled WGS sequence"/>
</dbReference>
<dbReference type="SUPFAM" id="SSF140415">
    <property type="entry name" value="YppE-like"/>
    <property type="match status" value="1"/>
</dbReference>
<dbReference type="RefSeq" id="WP_259197851.1">
    <property type="nucleotide sequence ID" value="NZ_JANUXY010000001.1"/>
</dbReference>
<comment type="caution">
    <text evidence="1">The sequence shown here is derived from an EMBL/GenBank/DDBJ whole genome shotgun (WGS) entry which is preliminary data.</text>
</comment>
<dbReference type="EMBL" id="JANUXY010000001">
    <property type="protein sequence ID" value="MCS4485440.1"/>
    <property type="molecule type" value="Genomic_DNA"/>
</dbReference>
<sequence length="102" mass="11943">MIKLSKSLFQALLMCTSEMESRYVAAREGHIYDFDTDIKPFVAQVDQHLAHLQRETSHVTVQHDRLITLLQNLSVTCHHSRTSKKQFYNQLKTVKHDMMTLK</sequence>
<dbReference type="Gene3D" id="1.20.120.440">
    <property type="entry name" value="YppE-like"/>
    <property type="match status" value="1"/>
</dbReference>
<name>A0ABT2EYY0_9STAP</name>
<evidence type="ECO:0000313" key="2">
    <source>
        <dbReference type="Proteomes" id="UP001205609"/>
    </source>
</evidence>
<proteinExistence type="predicted"/>
<dbReference type="InterPro" id="IPR014913">
    <property type="entry name" value="YppE-like"/>
</dbReference>
<keyword evidence="2" id="KW-1185">Reference proteome</keyword>